<dbReference type="SUPFAM" id="SSF48537">
    <property type="entry name" value="Phospholipase C/P1 nuclease"/>
    <property type="match status" value="1"/>
</dbReference>
<reference evidence="1" key="3">
    <citation type="submission" date="2015-02" db="UniProtKB">
        <authorList>
            <consortium name="EnsemblProtists"/>
        </authorList>
    </citation>
    <scope>IDENTIFICATION</scope>
    <source>
        <strain evidence="1">DAOM BR144</strain>
    </source>
</reference>
<keyword evidence="2" id="KW-1185">Reference proteome</keyword>
<dbReference type="VEuPathDB" id="FungiDB:PYU1_G008813"/>
<dbReference type="EMBL" id="GL376558">
    <property type="status" value="NOT_ANNOTATED_CDS"/>
    <property type="molecule type" value="Genomic_DNA"/>
</dbReference>
<dbReference type="EnsemblProtists" id="PYU1_T008831">
    <property type="protein sequence ID" value="PYU1_T008831"/>
    <property type="gene ID" value="PYU1_G008813"/>
</dbReference>
<proteinExistence type="predicted"/>
<dbReference type="InterPro" id="IPR008947">
    <property type="entry name" value="PLipase_C/P1_nuclease_dom_sf"/>
</dbReference>
<dbReference type="HOGENOM" id="CLU_2138508_0_0_1"/>
<reference evidence="2" key="1">
    <citation type="journal article" date="2010" name="Genome Biol.">
        <title>Genome sequence of the necrotrophic plant pathogen Pythium ultimum reveals original pathogenicity mechanisms and effector repertoire.</title>
        <authorList>
            <person name="Levesque C.A."/>
            <person name="Brouwer H."/>
            <person name="Cano L."/>
            <person name="Hamilton J.P."/>
            <person name="Holt C."/>
            <person name="Huitema E."/>
            <person name="Raffaele S."/>
            <person name="Robideau G.P."/>
            <person name="Thines M."/>
            <person name="Win J."/>
            <person name="Zerillo M.M."/>
            <person name="Beakes G.W."/>
            <person name="Boore J.L."/>
            <person name="Busam D."/>
            <person name="Dumas B."/>
            <person name="Ferriera S."/>
            <person name="Fuerstenberg S.I."/>
            <person name="Gachon C.M."/>
            <person name="Gaulin E."/>
            <person name="Govers F."/>
            <person name="Grenville-Briggs L."/>
            <person name="Horner N."/>
            <person name="Hostetler J."/>
            <person name="Jiang R.H."/>
            <person name="Johnson J."/>
            <person name="Krajaejun T."/>
            <person name="Lin H."/>
            <person name="Meijer H.J."/>
            <person name="Moore B."/>
            <person name="Morris P."/>
            <person name="Phuntmart V."/>
            <person name="Puiu D."/>
            <person name="Shetty J."/>
            <person name="Stajich J.E."/>
            <person name="Tripathy S."/>
            <person name="Wawra S."/>
            <person name="van West P."/>
            <person name="Whitty B.R."/>
            <person name="Coutinho P.M."/>
            <person name="Henrissat B."/>
            <person name="Martin F."/>
            <person name="Thomas P.D."/>
            <person name="Tyler B.M."/>
            <person name="De Vries R.P."/>
            <person name="Kamoun S."/>
            <person name="Yandell M."/>
            <person name="Tisserat N."/>
            <person name="Buell C.R."/>
        </authorList>
    </citation>
    <scope>NUCLEOTIDE SEQUENCE</scope>
    <source>
        <strain evidence="2">DAOM:BR144</strain>
    </source>
</reference>
<accession>K3WV34</accession>
<dbReference type="AlphaFoldDB" id="K3WV34"/>
<evidence type="ECO:0000313" key="1">
    <source>
        <dbReference type="EnsemblProtists" id="PYU1_T008831"/>
    </source>
</evidence>
<sequence length="113" mass="12275">MTLVQTVLPTIEDSLNLEQYSYLSYSDFIVALSHGFAFKNLILGSYQLCVDFVYPKLNLTYDAAGYVACPSDAYVAKAISIAKRHIALGGERIAALLTHLAAQLRTLGLTSTA</sequence>
<protein>
    <submittedName>
        <fullName evidence="1">Uncharacterized protein</fullName>
    </submittedName>
</protein>
<reference evidence="2" key="2">
    <citation type="submission" date="2010-04" db="EMBL/GenBank/DDBJ databases">
        <authorList>
            <person name="Buell R."/>
            <person name="Hamilton J."/>
            <person name="Hostetler J."/>
        </authorList>
    </citation>
    <scope>NUCLEOTIDE SEQUENCE [LARGE SCALE GENOMIC DNA]</scope>
    <source>
        <strain evidence="2">DAOM:BR144</strain>
    </source>
</reference>
<dbReference type="Proteomes" id="UP000019132">
    <property type="component" value="Unassembled WGS sequence"/>
</dbReference>
<evidence type="ECO:0000313" key="2">
    <source>
        <dbReference type="Proteomes" id="UP000019132"/>
    </source>
</evidence>
<organism evidence="1 2">
    <name type="scientific">Globisporangium ultimum (strain ATCC 200006 / CBS 805.95 / DAOM BR144)</name>
    <name type="common">Pythium ultimum</name>
    <dbReference type="NCBI Taxonomy" id="431595"/>
    <lineage>
        <taxon>Eukaryota</taxon>
        <taxon>Sar</taxon>
        <taxon>Stramenopiles</taxon>
        <taxon>Oomycota</taxon>
        <taxon>Peronosporomycetes</taxon>
        <taxon>Pythiales</taxon>
        <taxon>Pythiaceae</taxon>
        <taxon>Globisporangium</taxon>
    </lineage>
</organism>
<dbReference type="STRING" id="431595.K3WV34"/>
<name>K3WV34_GLOUD</name>
<dbReference type="GO" id="GO:0016788">
    <property type="term" value="F:hydrolase activity, acting on ester bonds"/>
    <property type="evidence" value="ECO:0007669"/>
    <property type="project" value="InterPro"/>
</dbReference>
<dbReference type="Gene3D" id="1.10.575.10">
    <property type="entry name" value="P1 Nuclease"/>
    <property type="match status" value="1"/>
</dbReference>
<dbReference type="InParanoid" id="K3WV34"/>